<dbReference type="Proteomes" id="UP001596170">
    <property type="component" value="Unassembled WGS sequence"/>
</dbReference>
<feature type="domain" description="VOC" evidence="1">
    <location>
        <begin position="10"/>
        <end position="127"/>
    </location>
</feature>
<dbReference type="InterPro" id="IPR004360">
    <property type="entry name" value="Glyas_Fos-R_dOase_dom"/>
</dbReference>
<comment type="caution">
    <text evidence="2">The sequence shown here is derived from an EMBL/GenBank/DDBJ whole genome shotgun (WGS) entry which is preliminary data.</text>
</comment>
<dbReference type="PROSITE" id="PS51819">
    <property type="entry name" value="VOC"/>
    <property type="match status" value="2"/>
</dbReference>
<dbReference type="EMBL" id="JBHSRI010000025">
    <property type="protein sequence ID" value="MFC6040938.1"/>
    <property type="molecule type" value="Genomic_DNA"/>
</dbReference>
<dbReference type="Pfam" id="PF00903">
    <property type="entry name" value="Glyoxalase"/>
    <property type="match status" value="2"/>
</dbReference>
<evidence type="ECO:0000313" key="3">
    <source>
        <dbReference type="Proteomes" id="UP001596170"/>
    </source>
</evidence>
<organism evidence="2 3">
    <name type="scientific">Paenisporosarcina macmurdoensis</name>
    <dbReference type="NCBI Taxonomy" id="212659"/>
    <lineage>
        <taxon>Bacteria</taxon>
        <taxon>Bacillati</taxon>
        <taxon>Bacillota</taxon>
        <taxon>Bacilli</taxon>
        <taxon>Bacillales</taxon>
        <taxon>Caryophanaceae</taxon>
        <taxon>Paenisporosarcina</taxon>
    </lineage>
</organism>
<dbReference type="RefSeq" id="WP_377735553.1">
    <property type="nucleotide sequence ID" value="NZ_JBHSRI010000025.1"/>
</dbReference>
<dbReference type="PANTHER" id="PTHR43279:SF1">
    <property type="entry name" value="CATECHOL-2,3-DIOXYGENASE"/>
    <property type="match status" value="1"/>
</dbReference>
<protein>
    <submittedName>
        <fullName evidence="2">VOC family protein</fullName>
    </submittedName>
</protein>
<proteinExistence type="predicted"/>
<dbReference type="InterPro" id="IPR037523">
    <property type="entry name" value="VOC_core"/>
</dbReference>
<reference evidence="3" key="1">
    <citation type="journal article" date="2019" name="Int. J. Syst. Evol. Microbiol.">
        <title>The Global Catalogue of Microorganisms (GCM) 10K type strain sequencing project: providing services to taxonomists for standard genome sequencing and annotation.</title>
        <authorList>
            <consortium name="The Broad Institute Genomics Platform"/>
            <consortium name="The Broad Institute Genome Sequencing Center for Infectious Disease"/>
            <person name="Wu L."/>
            <person name="Ma J."/>
        </authorList>
    </citation>
    <scope>NUCLEOTIDE SEQUENCE [LARGE SCALE GENOMIC DNA]</scope>
    <source>
        <strain evidence="3">CCUG 54527</strain>
    </source>
</reference>
<name>A0ABW1LCU6_9BACL</name>
<dbReference type="PANTHER" id="PTHR43279">
    <property type="entry name" value="CATECHOL-2,3-DIOXYGENASE"/>
    <property type="match status" value="1"/>
</dbReference>
<accession>A0ABW1LCU6</accession>
<keyword evidence="3" id="KW-1185">Reference proteome</keyword>
<dbReference type="Gene3D" id="3.10.180.10">
    <property type="entry name" value="2,3-Dihydroxybiphenyl 1,2-Dioxygenase, domain 1"/>
    <property type="match status" value="2"/>
</dbReference>
<gene>
    <name evidence="2" type="ORF">ACFPYN_16040</name>
</gene>
<dbReference type="SUPFAM" id="SSF54593">
    <property type="entry name" value="Glyoxalase/Bleomycin resistance protein/Dihydroxybiphenyl dioxygenase"/>
    <property type="match status" value="2"/>
</dbReference>
<evidence type="ECO:0000259" key="1">
    <source>
        <dbReference type="PROSITE" id="PS51819"/>
    </source>
</evidence>
<dbReference type="InterPro" id="IPR029068">
    <property type="entry name" value="Glyas_Bleomycin-R_OHBP_Dase"/>
</dbReference>
<sequence length="286" mass="31576">MTFHQHPTTYTKHVQLIVADLSRSTIFYENIIGLRILNQTPSIVNFTANGQDALLTIEQSTVKNSPVPNAAGLYHMAFLVPTKKELGTIFNHIHSSGYPFSGASDHKVSEALYLNDVDGNGIEIYYDRSPDQWNWQNGDVEMTVDPLNIESLVASAEETIWSGIPAGTVMGHIHLRVANLAEAETFYVQGLGFDIVNRYGTQAMFISSNGYHHHIALNVWGRPTVIDRNEHTLGLKSYSIVYPSDETRQKVVGQLQGIGATVSVQSDFVSAIDPSGIEVQMFVGKI</sequence>
<evidence type="ECO:0000313" key="2">
    <source>
        <dbReference type="EMBL" id="MFC6040938.1"/>
    </source>
</evidence>
<feature type="domain" description="VOC" evidence="1">
    <location>
        <begin position="169"/>
        <end position="284"/>
    </location>
</feature>